<dbReference type="InterPro" id="IPR008271">
    <property type="entry name" value="Ser/Thr_kinase_AS"/>
</dbReference>
<gene>
    <name evidence="2" type="ORF">GHT06_011974</name>
</gene>
<dbReference type="EMBL" id="WJBH02000003">
    <property type="protein sequence ID" value="KAI9561018.1"/>
    <property type="molecule type" value="Genomic_DNA"/>
</dbReference>
<dbReference type="PROSITE" id="PS00108">
    <property type="entry name" value="PROTEIN_KINASE_ST"/>
    <property type="match status" value="1"/>
</dbReference>
<protein>
    <recommendedName>
        <fullName evidence="1">Protein kinase domain-containing protein</fullName>
    </recommendedName>
</protein>
<dbReference type="GO" id="GO:0070059">
    <property type="term" value="P:intrinsic apoptotic signaling pathway in response to endoplasmic reticulum stress"/>
    <property type="evidence" value="ECO:0007669"/>
    <property type="project" value="TreeGrafter"/>
</dbReference>
<evidence type="ECO:0000313" key="2">
    <source>
        <dbReference type="EMBL" id="KAI9561018.1"/>
    </source>
</evidence>
<dbReference type="PROSITE" id="PS50011">
    <property type="entry name" value="PROTEIN_KINASE_DOM"/>
    <property type="match status" value="1"/>
</dbReference>
<name>A0AAD5LND5_9CRUS</name>
<dbReference type="InterPro" id="IPR000719">
    <property type="entry name" value="Prot_kinase_dom"/>
</dbReference>
<dbReference type="InterPro" id="IPR011009">
    <property type="entry name" value="Kinase-like_dom_sf"/>
</dbReference>
<dbReference type="GO" id="GO:1990604">
    <property type="term" value="C:IRE1-TRAF2-ASK1 complex"/>
    <property type="evidence" value="ECO:0007669"/>
    <property type="project" value="TreeGrafter"/>
</dbReference>
<accession>A0AAD5LND5</accession>
<evidence type="ECO:0000259" key="1">
    <source>
        <dbReference type="PROSITE" id="PS50011"/>
    </source>
</evidence>
<comment type="caution">
    <text evidence="2">The sequence shown here is derived from an EMBL/GenBank/DDBJ whole genome shotgun (WGS) entry which is preliminary data.</text>
</comment>
<dbReference type="GO" id="GO:0004674">
    <property type="term" value="F:protein serine/threonine kinase activity"/>
    <property type="evidence" value="ECO:0007669"/>
    <property type="project" value="InterPro"/>
</dbReference>
<dbReference type="GO" id="GO:0036498">
    <property type="term" value="P:IRE1-mediated unfolded protein response"/>
    <property type="evidence" value="ECO:0007669"/>
    <property type="project" value="TreeGrafter"/>
</dbReference>
<sequence>MVKRLRDREEAAMKIMSHDNVIKLIDVKEDKDFRYWILERCLGTVRDYINGDEKYEGHMPTEVEALMQMANGLIYIHSKNIVHRDIKPGNILIAESSDPTLKFVLKISDFACSKPMAPTGKHSVSTGPRGTRAYYAPEYLRLEDSTITEEETKHTREDKSIDIFSLGCLFFTYIVKNGSSIHPFATPGKPFNLEKADDSNDGDVIENIRKNKKYISENGIPREHYAFEMINGMTDALPEHRWFLEKNRHGKNSVLHVLEMKLQREEAKKFKWDGLVTHLEKLG</sequence>
<dbReference type="GO" id="GO:0005524">
    <property type="term" value="F:ATP binding"/>
    <property type="evidence" value="ECO:0007669"/>
    <property type="project" value="InterPro"/>
</dbReference>
<dbReference type="Pfam" id="PF00069">
    <property type="entry name" value="Pkinase"/>
    <property type="match status" value="1"/>
</dbReference>
<dbReference type="Proteomes" id="UP000820818">
    <property type="component" value="Linkage Group LG3"/>
</dbReference>
<dbReference type="InterPro" id="IPR045133">
    <property type="entry name" value="IRE1/2-like"/>
</dbReference>
<dbReference type="AlphaFoldDB" id="A0AAD5LND5"/>
<proteinExistence type="predicted"/>
<dbReference type="Gene3D" id="1.10.510.10">
    <property type="entry name" value="Transferase(Phosphotransferase) domain 1"/>
    <property type="match status" value="1"/>
</dbReference>
<evidence type="ECO:0000313" key="3">
    <source>
        <dbReference type="Proteomes" id="UP000820818"/>
    </source>
</evidence>
<dbReference type="GO" id="GO:0004521">
    <property type="term" value="F:RNA endonuclease activity"/>
    <property type="evidence" value="ECO:0007669"/>
    <property type="project" value="InterPro"/>
</dbReference>
<keyword evidence="3" id="KW-1185">Reference proteome</keyword>
<feature type="domain" description="Protein kinase" evidence="1">
    <location>
        <begin position="1"/>
        <end position="255"/>
    </location>
</feature>
<organism evidence="2 3">
    <name type="scientific">Daphnia sinensis</name>
    <dbReference type="NCBI Taxonomy" id="1820382"/>
    <lineage>
        <taxon>Eukaryota</taxon>
        <taxon>Metazoa</taxon>
        <taxon>Ecdysozoa</taxon>
        <taxon>Arthropoda</taxon>
        <taxon>Crustacea</taxon>
        <taxon>Branchiopoda</taxon>
        <taxon>Diplostraca</taxon>
        <taxon>Cladocera</taxon>
        <taxon>Anomopoda</taxon>
        <taxon>Daphniidae</taxon>
        <taxon>Daphnia</taxon>
        <taxon>Daphnia similis group</taxon>
    </lineage>
</organism>
<dbReference type="PANTHER" id="PTHR13954">
    <property type="entry name" value="IRE1-RELATED"/>
    <property type="match status" value="1"/>
</dbReference>
<dbReference type="GO" id="GO:0051082">
    <property type="term" value="F:unfolded protein binding"/>
    <property type="evidence" value="ECO:0007669"/>
    <property type="project" value="TreeGrafter"/>
</dbReference>
<dbReference type="SMART" id="SM00220">
    <property type="entry name" value="S_TKc"/>
    <property type="match status" value="1"/>
</dbReference>
<reference evidence="2 3" key="1">
    <citation type="submission" date="2022-05" db="EMBL/GenBank/DDBJ databases">
        <title>A multi-omics perspective on studying reproductive biology in Daphnia sinensis.</title>
        <authorList>
            <person name="Jia J."/>
        </authorList>
    </citation>
    <scope>NUCLEOTIDE SEQUENCE [LARGE SCALE GENOMIC DNA]</scope>
    <source>
        <strain evidence="2 3">WSL</strain>
    </source>
</reference>
<dbReference type="PANTHER" id="PTHR13954:SF6">
    <property type="entry name" value="NON-SPECIFIC SERINE_THREONINE PROTEIN KINASE"/>
    <property type="match status" value="1"/>
</dbReference>
<dbReference type="SUPFAM" id="SSF56112">
    <property type="entry name" value="Protein kinase-like (PK-like)"/>
    <property type="match status" value="1"/>
</dbReference>